<protein>
    <submittedName>
        <fullName evidence="2">FkbM family methyltransferase</fullName>
    </submittedName>
</protein>
<proteinExistence type="predicted"/>
<dbReference type="GeneID" id="59149682"/>
<reference evidence="2 3" key="1">
    <citation type="submission" date="2020-10" db="EMBL/GenBank/DDBJ databases">
        <title>Thermofilum lucidum 3507LT sp. nov. a novel member of Thermofilaceae family isolated from Chile hot spring, and proposal of description order Thermofilales.</title>
        <authorList>
            <person name="Zayulina K.S."/>
            <person name="Elcheninov A.G."/>
            <person name="Toshchakov S.V."/>
            <person name="Kublanov I.V."/>
        </authorList>
    </citation>
    <scope>NUCLEOTIDE SEQUENCE [LARGE SCALE GENOMIC DNA]</scope>
    <source>
        <strain evidence="2 3">3507LT</strain>
    </source>
</reference>
<evidence type="ECO:0000313" key="2">
    <source>
        <dbReference type="EMBL" id="QOJ78547.1"/>
    </source>
</evidence>
<keyword evidence="2" id="KW-0808">Transferase</keyword>
<gene>
    <name evidence="2" type="ORF">IG193_07260</name>
</gene>
<dbReference type="GO" id="GO:0032259">
    <property type="term" value="P:methylation"/>
    <property type="evidence" value="ECO:0007669"/>
    <property type="project" value="UniProtKB-KW"/>
</dbReference>
<keyword evidence="3" id="KW-1185">Reference proteome</keyword>
<dbReference type="InParanoid" id="A0A7L9FFT1"/>
<dbReference type="FunCoup" id="A0A7L9FFT1">
    <property type="interactions" value="2"/>
</dbReference>
<sequence length="256" mass="29050">MGGVSLFLRMLEKTSVVPELLGSSSTVIPFPPYHFVIPVSEVEEAKRNIEHIFVYRDYERFPEFSPAEAHSIVDLGAYLGFYTVRALRLSRKSRVVSVEANPVSCMYTIWNVALQGGADRARVLCRAVDSERGAGRFYVGLSMVNSSLLREYVDEFTSVAREIIVPKVTLLDVFQASGFRRIDLLKVDIEGVEKRVFEKSLEALEQFGVERIVVELHEGFSYARQLSDILSAGYSVYVVRDEDVPFQSFLYAVRRR</sequence>
<evidence type="ECO:0000259" key="1">
    <source>
        <dbReference type="Pfam" id="PF05050"/>
    </source>
</evidence>
<dbReference type="EMBL" id="CP062310">
    <property type="protein sequence ID" value="QOJ78547.1"/>
    <property type="molecule type" value="Genomic_DNA"/>
</dbReference>
<dbReference type="SUPFAM" id="SSF53335">
    <property type="entry name" value="S-adenosyl-L-methionine-dependent methyltransferases"/>
    <property type="match status" value="1"/>
</dbReference>
<dbReference type="Gene3D" id="3.40.50.150">
    <property type="entry name" value="Vaccinia Virus protein VP39"/>
    <property type="match status" value="1"/>
</dbReference>
<dbReference type="RefSeq" id="WP_192818519.1">
    <property type="nucleotide sequence ID" value="NZ_CP062310.1"/>
</dbReference>
<keyword evidence="2" id="KW-0489">Methyltransferase</keyword>
<dbReference type="Pfam" id="PF05050">
    <property type="entry name" value="Methyltransf_21"/>
    <property type="match status" value="1"/>
</dbReference>
<dbReference type="GO" id="GO:0008168">
    <property type="term" value="F:methyltransferase activity"/>
    <property type="evidence" value="ECO:0007669"/>
    <property type="project" value="UniProtKB-KW"/>
</dbReference>
<dbReference type="InterPro" id="IPR006342">
    <property type="entry name" value="FkbM_mtfrase"/>
</dbReference>
<dbReference type="PANTHER" id="PTHR34203:SF15">
    <property type="entry name" value="SLL1173 PROTEIN"/>
    <property type="match status" value="1"/>
</dbReference>
<dbReference type="AlphaFoldDB" id="A0A7L9FFT1"/>
<organism evidence="2 3">
    <name type="scientific">Infirmifilum lucidum</name>
    <dbReference type="NCBI Taxonomy" id="2776706"/>
    <lineage>
        <taxon>Archaea</taxon>
        <taxon>Thermoproteota</taxon>
        <taxon>Thermoprotei</taxon>
        <taxon>Thermofilales</taxon>
        <taxon>Thermofilaceae</taxon>
        <taxon>Infirmifilum</taxon>
    </lineage>
</organism>
<name>A0A7L9FFT1_9CREN</name>
<dbReference type="PANTHER" id="PTHR34203">
    <property type="entry name" value="METHYLTRANSFERASE, FKBM FAMILY PROTEIN"/>
    <property type="match status" value="1"/>
</dbReference>
<dbReference type="InterPro" id="IPR052514">
    <property type="entry name" value="SAM-dependent_MTase"/>
</dbReference>
<evidence type="ECO:0000313" key="3">
    <source>
        <dbReference type="Proteomes" id="UP000594121"/>
    </source>
</evidence>
<accession>A0A7L9FFT1</accession>
<dbReference type="NCBIfam" id="TIGR01444">
    <property type="entry name" value="fkbM_fam"/>
    <property type="match status" value="1"/>
</dbReference>
<dbReference type="InterPro" id="IPR029063">
    <property type="entry name" value="SAM-dependent_MTases_sf"/>
</dbReference>
<feature type="domain" description="Methyltransferase FkbM" evidence="1">
    <location>
        <begin position="74"/>
        <end position="226"/>
    </location>
</feature>
<dbReference type="KEGG" id="thel:IG193_07260"/>
<dbReference type="Proteomes" id="UP000594121">
    <property type="component" value="Chromosome"/>
</dbReference>